<keyword evidence="4 5" id="KW-0472">Membrane</keyword>
<feature type="transmembrane region" description="Helical" evidence="5">
    <location>
        <begin position="172"/>
        <end position="191"/>
    </location>
</feature>
<sequence>MNVKLFNISLIKYELRNITGNIFTIIFGVFFPIMMTAGLSPIFMKSVPDNLKSTAFTAFFIGASTIIPLASVFIGYSAVFSQEVEYKIPMRLKLFGYKESTLVASKLIANLIFITLSIILYVGVNYLILDLQKPNFTSAIILIVSIYLLTIFLFIFAHGISLIFKKFAPTNALTMILYFGIMILSGLFGATPNDFPQALKYIAYLLPTTYISQDFINFWNGGSYNFGPFIQSFILFGVVSCLVLFFAIQKNSREK</sequence>
<feature type="transmembrane region" description="Helical" evidence="5">
    <location>
        <begin position="21"/>
        <end position="43"/>
    </location>
</feature>
<evidence type="ECO:0000256" key="5">
    <source>
        <dbReference type="SAM" id="Phobius"/>
    </source>
</evidence>
<evidence type="ECO:0000313" key="7">
    <source>
        <dbReference type="EMBL" id="MBC5629044.1"/>
    </source>
</evidence>
<dbReference type="InterPro" id="IPR051784">
    <property type="entry name" value="Nod_factor_ABC_transporter"/>
</dbReference>
<proteinExistence type="predicted"/>
<dbReference type="InterPro" id="IPR013525">
    <property type="entry name" value="ABC2_TM"/>
</dbReference>
<dbReference type="Pfam" id="PF01061">
    <property type="entry name" value="ABC2_membrane"/>
    <property type="match status" value="1"/>
</dbReference>
<organism evidence="7 8">
    <name type="scientific">Clostridium hominis</name>
    <dbReference type="NCBI Taxonomy" id="2763036"/>
    <lineage>
        <taxon>Bacteria</taxon>
        <taxon>Bacillati</taxon>
        <taxon>Bacillota</taxon>
        <taxon>Clostridia</taxon>
        <taxon>Eubacteriales</taxon>
        <taxon>Clostridiaceae</taxon>
        <taxon>Clostridium</taxon>
    </lineage>
</organism>
<dbReference type="RefSeq" id="WP_032117576.1">
    <property type="nucleotide sequence ID" value="NZ_JACOOO010000016.1"/>
</dbReference>
<feature type="transmembrane region" description="Helical" evidence="5">
    <location>
        <begin position="101"/>
        <end position="124"/>
    </location>
</feature>
<keyword evidence="3 5" id="KW-1133">Transmembrane helix</keyword>
<evidence type="ECO:0000256" key="3">
    <source>
        <dbReference type="ARBA" id="ARBA00022989"/>
    </source>
</evidence>
<feature type="transmembrane region" description="Helical" evidence="5">
    <location>
        <begin position="229"/>
        <end position="248"/>
    </location>
</feature>
<evidence type="ECO:0000256" key="4">
    <source>
        <dbReference type="ARBA" id="ARBA00023136"/>
    </source>
</evidence>
<accession>A0ABR7DCC1</accession>
<evidence type="ECO:0000259" key="6">
    <source>
        <dbReference type="Pfam" id="PF01061"/>
    </source>
</evidence>
<comment type="caution">
    <text evidence="7">The sequence shown here is derived from an EMBL/GenBank/DDBJ whole genome shotgun (WGS) entry which is preliminary data.</text>
</comment>
<feature type="domain" description="ABC-2 type transporter transmembrane" evidence="6">
    <location>
        <begin position="9"/>
        <end position="211"/>
    </location>
</feature>
<name>A0ABR7DCC1_9CLOT</name>
<keyword evidence="2 5" id="KW-0812">Transmembrane</keyword>
<feature type="transmembrane region" description="Helical" evidence="5">
    <location>
        <begin position="136"/>
        <end position="160"/>
    </location>
</feature>
<gene>
    <name evidence="7" type="ORF">H8S20_09075</name>
</gene>
<dbReference type="Proteomes" id="UP000596929">
    <property type="component" value="Unassembled WGS sequence"/>
</dbReference>
<protein>
    <submittedName>
        <fullName evidence="7">ABC transporter permease</fullName>
    </submittedName>
</protein>
<evidence type="ECO:0000313" key="8">
    <source>
        <dbReference type="Proteomes" id="UP000596929"/>
    </source>
</evidence>
<dbReference type="PANTHER" id="PTHR43229:SF2">
    <property type="entry name" value="NODULATION PROTEIN J"/>
    <property type="match status" value="1"/>
</dbReference>
<dbReference type="PANTHER" id="PTHR43229">
    <property type="entry name" value="NODULATION PROTEIN J"/>
    <property type="match status" value="1"/>
</dbReference>
<comment type="subcellular location">
    <subcellularLocation>
        <location evidence="1">Membrane</location>
        <topology evidence="1">Multi-pass membrane protein</topology>
    </subcellularLocation>
</comment>
<evidence type="ECO:0000256" key="2">
    <source>
        <dbReference type="ARBA" id="ARBA00022692"/>
    </source>
</evidence>
<feature type="transmembrane region" description="Helical" evidence="5">
    <location>
        <begin position="55"/>
        <end position="80"/>
    </location>
</feature>
<evidence type="ECO:0000256" key="1">
    <source>
        <dbReference type="ARBA" id="ARBA00004141"/>
    </source>
</evidence>
<keyword evidence="8" id="KW-1185">Reference proteome</keyword>
<dbReference type="EMBL" id="JACOOO010000016">
    <property type="protein sequence ID" value="MBC5629044.1"/>
    <property type="molecule type" value="Genomic_DNA"/>
</dbReference>
<reference evidence="7 8" key="1">
    <citation type="submission" date="2020-08" db="EMBL/GenBank/DDBJ databases">
        <title>Genome public.</title>
        <authorList>
            <person name="Liu C."/>
            <person name="Sun Q."/>
        </authorList>
    </citation>
    <scope>NUCLEOTIDE SEQUENCE [LARGE SCALE GENOMIC DNA]</scope>
    <source>
        <strain evidence="7 8">NSJ-6</strain>
    </source>
</reference>